<reference evidence="8 9" key="1">
    <citation type="journal article" date="2019" name="Nat. Ecol. Evol.">
        <title>Megaphylogeny resolves global patterns of mushroom evolution.</title>
        <authorList>
            <person name="Varga T."/>
            <person name="Krizsan K."/>
            <person name="Foldi C."/>
            <person name="Dima B."/>
            <person name="Sanchez-Garcia M."/>
            <person name="Sanchez-Ramirez S."/>
            <person name="Szollosi G.J."/>
            <person name="Szarkandi J.G."/>
            <person name="Papp V."/>
            <person name="Albert L."/>
            <person name="Andreopoulos W."/>
            <person name="Angelini C."/>
            <person name="Antonin V."/>
            <person name="Barry K.W."/>
            <person name="Bougher N.L."/>
            <person name="Buchanan P."/>
            <person name="Buyck B."/>
            <person name="Bense V."/>
            <person name="Catcheside P."/>
            <person name="Chovatia M."/>
            <person name="Cooper J."/>
            <person name="Damon W."/>
            <person name="Desjardin D."/>
            <person name="Finy P."/>
            <person name="Geml J."/>
            <person name="Haridas S."/>
            <person name="Hughes K."/>
            <person name="Justo A."/>
            <person name="Karasinski D."/>
            <person name="Kautmanova I."/>
            <person name="Kiss B."/>
            <person name="Kocsube S."/>
            <person name="Kotiranta H."/>
            <person name="LaButti K.M."/>
            <person name="Lechner B.E."/>
            <person name="Liimatainen K."/>
            <person name="Lipzen A."/>
            <person name="Lukacs Z."/>
            <person name="Mihaltcheva S."/>
            <person name="Morgado L.N."/>
            <person name="Niskanen T."/>
            <person name="Noordeloos M.E."/>
            <person name="Ohm R.A."/>
            <person name="Ortiz-Santana B."/>
            <person name="Ovrebo C."/>
            <person name="Racz N."/>
            <person name="Riley R."/>
            <person name="Savchenko A."/>
            <person name="Shiryaev A."/>
            <person name="Soop K."/>
            <person name="Spirin V."/>
            <person name="Szebenyi C."/>
            <person name="Tomsovsky M."/>
            <person name="Tulloss R.E."/>
            <person name="Uehling J."/>
            <person name="Grigoriev I.V."/>
            <person name="Vagvolgyi C."/>
            <person name="Papp T."/>
            <person name="Martin F.M."/>
            <person name="Miettinen O."/>
            <person name="Hibbett D.S."/>
            <person name="Nagy L.G."/>
        </authorList>
    </citation>
    <scope>NUCLEOTIDE SEQUENCE [LARGE SCALE GENOMIC DNA]</scope>
    <source>
        <strain evidence="8 9">CBS 166.37</strain>
    </source>
</reference>
<dbReference type="CDD" id="cd09242">
    <property type="entry name" value="BRO1_ScBro1_like"/>
    <property type="match status" value="1"/>
</dbReference>
<dbReference type="Gene3D" id="1.25.40.280">
    <property type="entry name" value="alix/aip1 like domains"/>
    <property type="match status" value="1"/>
</dbReference>
<evidence type="ECO:0000256" key="1">
    <source>
        <dbReference type="ARBA" id="ARBA00004177"/>
    </source>
</evidence>
<dbReference type="CDD" id="cd09237">
    <property type="entry name" value="V_ScBro1_like"/>
    <property type="match status" value="1"/>
</dbReference>
<evidence type="ECO:0000259" key="7">
    <source>
        <dbReference type="PROSITE" id="PS51180"/>
    </source>
</evidence>
<dbReference type="Pfam" id="PF13949">
    <property type="entry name" value="ALIX_LYPXL_bnd"/>
    <property type="match status" value="1"/>
</dbReference>
<sequence length="1011" mass="112404">MAHQSPMISIPKKTTEEVDWTTPIRNLIAQSFGENPDNYATECATLQRCRQDAVRGAGSDMTARDLLYKYFGQLELLELRFSEIRVNFPWRDAFTNKLITQTSIAYEKASILFQIAGTHSAIAASQSRSDPEGVKRAFYYFRTCAGMLNYINENFLHAPSTDLSREVIKFLVGIILAQATEVFFEKCTDEKKGNALVAKIASQAASMYTTLSEDVKEFMGKGIFDRNWVTLIGIKAKYFSSLAQYYRGLADNTAGKHGDALVRFTLAESLAKEASRSAASFASMFVPGMSPNLPTDAGPSIQERTKAHHVLITERKAEAQRENDLIYNAILPAPEALPAIEKTAVATPIHIHDVYGAPDVQKTIGQDFFIRLVPLSVHESASVYSEEKAKLVRGEVENAEFAEVEARSVLEGLGVKEGLVRFKAMAEGEVGDGEEVPVEVRRWKDDISLVEDREGVGKLMGELTKLKDGVQRDLESVSRDLEIESRECEMMRVKYEHLWTQDPSAGLTKALRQDLKDHFTALEAAAMSDQQVTTLWDGVRADIQLLLSPQLEQLFRDRAGSSGGNLLDLDVGSEEDDSKERARIRGYVDEIEERLSRLSKISRERNEVLKDLKEKIQTDDVSHLLLLNRRNSGVEPTLFAAELEKFRPYQQRMAATVHHQEVALQEVTALWKSLKEHAGRGAGARKWEEREKRKKETVRRFSNARDRYMEIRDGLAKGLQFYTELTELVKKLKSNVRSFVSGRTAEREALVAKLETERRLSVTTSPPPLAAKPSLPPPPPSKPSLDSAFSSMNLREGPASTPPPSQWQSSPPQQSQYGASAQSHFTSPPPPAPQSYPPASQYGSTPSGYPPGQYTSSPPPQPQQLQQSHSSFLPPPPPRPASQSTYAPSAPPGDPYANLSIFNPQPYTPSSHNQPSAPPPPPQGGYQGQYQSSQFPSTPQQQPSYQPQQQYHQPQQQQPNQFGSFPPPPPPVAYQHGSAPPQPQQQQQGVYQGYQPQSQSGYGGYQTQGYK</sequence>
<keyword evidence="4" id="KW-0967">Endosome</keyword>
<dbReference type="AlphaFoldDB" id="A0A5C3LGN3"/>
<dbReference type="STRING" id="68775.A0A5C3LGN3"/>
<organism evidence="8 9">
    <name type="scientific">Crucibulum laeve</name>
    <dbReference type="NCBI Taxonomy" id="68775"/>
    <lineage>
        <taxon>Eukaryota</taxon>
        <taxon>Fungi</taxon>
        <taxon>Dikarya</taxon>
        <taxon>Basidiomycota</taxon>
        <taxon>Agaricomycotina</taxon>
        <taxon>Agaricomycetes</taxon>
        <taxon>Agaricomycetidae</taxon>
        <taxon>Agaricales</taxon>
        <taxon>Agaricineae</taxon>
        <taxon>Nidulariaceae</taxon>
        <taxon>Crucibulum</taxon>
    </lineage>
</organism>
<feature type="compositionally biased region" description="Gly residues" evidence="6">
    <location>
        <begin position="1001"/>
        <end position="1011"/>
    </location>
</feature>
<feature type="compositionally biased region" description="Pro residues" evidence="6">
    <location>
        <begin position="765"/>
        <end position="782"/>
    </location>
</feature>
<feature type="compositionally biased region" description="Low complexity" evidence="6">
    <location>
        <begin position="806"/>
        <end position="823"/>
    </location>
</feature>
<dbReference type="SMART" id="SM01041">
    <property type="entry name" value="BRO1"/>
    <property type="match status" value="1"/>
</dbReference>
<feature type="domain" description="BRO1" evidence="7">
    <location>
        <begin position="6"/>
        <end position="414"/>
    </location>
</feature>
<evidence type="ECO:0000313" key="9">
    <source>
        <dbReference type="Proteomes" id="UP000308652"/>
    </source>
</evidence>
<feature type="compositionally biased region" description="Low complexity" evidence="6">
    <location>
        <begin position="975"/>
        <end position="1000"/>
    </location>
</feature>
<evidence type="ECO:0000313" key="8">
    <source>
        <dbReference type="EMBL" id="TFK32284.1"/>
    </source>
</evidence>
<name>A0A5C3LGN3_9AGAR</name>
<dbReference type="Proteomes" id="UP000308652">
    <property type="component" value="Unassembled WGS sequence"/>
</dbReference>
<evidence type="ECO:0000256" key="6">
    <source>
        <dbReference type="SAM" id="MobiDB-lite"/>
    </source>
</evidence>
<dbReference type="GO" id="GO:0005768">
    <property type="term" value="C:endosome"/>
    <property type="evidence" value="ECO:0007669"/>
    <property type="project" value="UniProtKB-SubCell"/>
</dbReference>
<dbReference type="Gene3D" id="1.20.120.560">
    <property type="entry name" value="alix/aip1 in complex with the ypdl late domain"/>
    <property type="match status" value="1"/>
</dbReference>
<evidence type="ECO:0000256" key="3">
    <source>
        <dbReference type="ARBA" id="ARBA00022490"/>
    </source>
</evidence>
<dbReference type="Pfam" id="PF03097">
    <property type="entry name" value="BRO1"/>
    <property type="match status" value="1"/>
</dbReference>
<feature type="region of interest" description="Disordered" evidence="6">
    <location>
        <begin position="757"/>
        <end position="1011"/>
    </location>
</feature>
<feature type="compositionally biased region" description="Low complexity" evidence="6">
    <location>
        <begin position="863"/>
        <end position="872"/>
    </location>
</feature>
<dbReference type="PANTHER" id="PTHR23030:SF30">
    <property type="entry name" value="TYROSINE-PROTEIN PHOSPHATASE NON-RECEPTOR TYPE 23"/>
    <property type="match status" value="1"/>
</dbReference>
<dbReference type="PROSITE" id="PS51180">
    <property type="entry name" value="BRO1"/>
    <property type="match status" value="1"/>
</dbReference>
<feature type="compositionally biased region" description="Pro residues" evidence="6">
    <location>
        <begin position="827"/>
        <end position="836"/>
    </location>
</feature>
<dbReference type="EMBL" id="ML213680">
    <property type="protein sequence ID" value="TFK32284.1"/>
    <property type="molecule type" value="Genomic_DNA"/>
</dbReference>
<evidence type="ECO:0000256" key="2">
    <source>
        <dbReference type="ARBA" id="ARBA00004496"/>
    </source>
</evidence>
<comment type="subcellular location">
    <subcellularLocation>
        <location evidence="2">Cytoplasm</location>
    </subcellularLocation>
    <subcellularLocation>
        <location evidence="1">Endosome</location>
    </subcellularLocation>
</comment>
<protein>
    <recommendedName>
        <fullName evidence="5">BRO domain-containing protein 1</fullName>
    </recommendedName>
</protein>
<accession>A0A5C3LGN3</accession>
<dbReference type="InterPro" id="IPR038499">
    <property type="entry name" value="BRO1_sf"/>
</dbReference>
<dbReference type="PANTHER" id="PTHR23030">
    <property type="entry name" value="PCD6 INTERACTING PROTEIN-RELATED"/>
    <property type="match status" value="1"/>
</dbReference>
<keyword evidence="9" id="KW-1185">Reference proteome</keyword>
<feature type="compositionally biased region" description="Low complexity" evidence="6">
    <location>
        <begin position="837"/>
        <end position="856"/>
    </location>
</feature>
<dbReference type="InterPro" id="IPR004328">
    <property type="entry name" value="BRO1_dom"/>
</dbReference>
<dbReference type="GO" id="GO:0043328">
    <property type="term" value="P:protein transport to vacuole involved in ubiquitin-dependent protein catabolic process via the multivesicular body sorting pathway"/>
    <property type="evidence" value="ECO:0007669"/>
    <property type="project" value="TreeGrafter"/>
</dbReference>
<feature type="compositionally biased region" description="Low complexity" evidence="6">
    <location>
        <begin position="928"/>
        <end position="964"/>
    </location>
</feature>
<gene>
    <name evidence="8" type="ORF">BDQ12DRAFT_739509</name>
</gene>
<evidence type="ECO:0000256" key="4">
    <source>
        <dbReference type="ARBA" id="ARBA00022753"/>
    </source>
</evidence>
<keyword evidence="3" id="KW-0963">Cytoplasm</keyword>
<dbReference type="Gene3D" id="1.20.140.50">
    <property type="entry name" value="alix/aip1 like domains"/>
    <property type="match status" value="1"/>
</dbReference>
<evidence type="ECO:0000256" key="5">
    <source>
        <dbReference type="ARBA" id="ARBA00041284"/>
    </source>
</evidence>
<proteinExistence type="predicted"/>
<dbReference type="InterPro" id="IPR025304">
    <property type="entry name" value="ALIX_V_dom"/>
</dbReference>
<dbReference type="OrthoDB" id="2141925at2759"/>